<comment type="function">
    <text evidence="9">Stores iron in a soluble, non-toxic, readily available form. Important for iron homeostasis. Iron is taken up in the ferrous form and deposited as ferric hydroxides after oxidation.</text>
</comment>
<feature type="signal peptide" evidence="10">
    <location>
        <begin position="1"/>
        <end position="22"/>
    </location>
</feature>
<comment type="function">
    <text evidence="6">Stores iron in a soluble, non-toxic, readily available form. Important for iron homeostasis. Has ferroxidase activity. Iron is taken up in the ferrous form and deposited as ferric hydroxides after oxidation.</text>
</comment>
<feature type="binding site" evidence="8">
    <location>
        <position position="203"/>
    </location>
    <ligand>
        <name>Fe cation</name>
        <dbReference type="ChEBI" id="CHEBI:24875"/>
        <label>1</label>
    </ligand>
</feature>
<keyword evidence="10" id="KW-0732">Signal</keyword>
<evidence type="ECO:0000256" key="1">
    <source>
        <dbReference type="ARBA" id="ARBA00007513"/>
    </source>
</evidence>
<evidence type="ECO:0000256" key="8">
    <source>
        <dbReference type="PIRSR" id="PIRSR601519-1"/>
    </source>
</evidence>
<dbReference type="InterPro" id="IPR009078">
    <property type="entry name" value="Ferritin-like_SF"/>
</dbReference>
<gene>
    <name evidence="12" type="ORF">CUNI_LOCUS938</name>
</gene>
<dbReference type="EC" id="1.16.3.1" evidence="9"/>
<keyword evidence="2 9" id="KW-0409">Iron storage</keyword>
<feature type="binding site" evidence="8">
    <location>
        <position position="169"/>
    </location>
    <ligand>
        <name>Fe cation</name>
        <dbReference type="ChEBI" id="CHEBI:24875"/>
        <label>1</label>
    </ligand>
</feature>
<evidence type="ECO:0000256" key="6">
    <source>
        <dbReference type="ARBA" id="ARBA00025111"/>
    </source>
</evidence>
<dbReference type="InterPro" id="IPR009040">
    <property type="entry name" value="Ferritin-like_diiron"/>
</dbReference>
<keyword evidence="5 8" id="KW-0408">Iron</keyword>
<evidence type="ECO:0000259" key="11">
    <source>
        <dbReference type="PROSITE" id="PS50905"/>
    </source>
</evidence>
<dbReference type="InterPro" id="IPR008331">
    <property type="entry name" value="Ferritin_DPS_dom"/>
</dbReference>
<feature type="binding site" evidence="8">
    <location>
        <position position="48"/>
    </location>
    <ligand>
        <name>Fe cation</name>
        <dbReference type="ChEBI" id="CHEBI:24875"/>
        <label>1</label>
    </ligand>
</feature>
<name>A0A8S3YK56_9EUPU</name>
<dbReference type="PROSITE" id="PS50905">
    <property type="entry name" value="FERRITIN_LIKE"/>
    <property type="match status" value="1"/>
</dbReference>
<feature type="binding site" evidence="8">
    <location>
        <position position="86"/>
    </location>
    <ligand>
        <name>Fe cation</name>
        <dbReference type="ChEBI" id="CHEBI:24875"/>
        <label>1</label>
    </ligand>
</feature>
<keyword evidence="13" id="KW-1185">Reference proteome</keyword>
<comment type="similarity">
    <text evidence="1 9">Belongs to the ferritin family.</text>
</comment>
<evidence type="ECO:0000256" key="2">
    <source>
        <dbReference type="ARBA" id="ARBA00022434"/>
    </source>
</evidence>
<dbReference type="AlphaFoldDB" id="A0A8S3YK56"/>
<dbReference type="Gene3D" id="1.20.1260.10">
    <property type="match status" value="1"/>
</dbReference>
<dbReference type="Pfam" id="PF00210">
    <property type="entry name" value="Ferritin"/>
    <property type="match status" value="1"/>
</dbReference>
<dbReference type="PANTHER" id="PTHR11431">
    <property type="entry name" value="FERRITIN"/>
    <property type="match status" value="1"/>
</dbReference>
<dbReference type="EMBL" id="CAJHNH020000113">
    <property type="protein sequence ID" value="CAG5115380.1"/>
    <property type="molecule type" value="Genomic_DNA"/>
</dbReference>
<feature type="domain" description="Ferritin-like diiron" evidence="11">
    <location>
        <begin position="31"/>
        <end position="221"/>
    </location>
</feature>
<evidence type="ECO:0000313" key="13">
    <source>
        <dbReference type="Proteomes" id="UP000678393"/>
    </source>
</evidence>
<dbReference type="CDD" id="cd01056">
    <property type="entry name" value="Euk_Ferritin"/>
    <property type="match status" value="1"/>
</dbReference>
<dbReference type="InterPro" id="IPR012347">
    <property type="entry name" value="Ferritin-like"/>
</dbReference>
<sequence>MSFTLTTSVFAVLTALVHVVAAKEFVDNVRQHYAENINDLLVKQIQKELSASYIYQGYASYFDRADVSLPGVAKFFSGASLEEREHAQSLIDYINKRGGHAQFEKIDLKASCELVWNYLTGESSDLGSFASRRMCICGFVTTQAFNAQCEERSVWKEALMAFEDALAIERFVNKELLDLHKEADARKDAHLAHILEHEFLEEQVSSISKLARYVTRLRSFAGGNNYKLGEYIFDQHLS</sequence>
<proteinExistence type="inferred from homology"/>
<dbReference type="OrthoDB" id="186462at2759"/>
<feature type="binding site" evidence="8">
    <location>
        <position position="83"/>
    </location>
    <ligand>
        <name>Fe cation</name>
        <dbReference type="ChEBI" id="CHEBI:24875"/>
        <label>1</label>
    </ligand>
</feature>
<dbReference type="SUPFAM" id="SSF47240">
    <property type="entry name" value="Ferritin-like"/>
    <property type="match status" value="1"/>
</dbReference>
<evidence type="ECO:0000256" key="4">
    <source>
        <dbReference type="ARBA" id="ARBA00023002"/>
    </source>
</evidence>
<organism evidence="12 13">
    <name type="scientific">Candidula unifasciata</name>
    <dbReference type="NCBI Taxonomy" id="100452"/>
    <lineage>
        <taxon>Eukaryota</taxon>
        <taxon>Metazoa</taxon>
        <taxon>Spiralia</taxon>
        <taxon>Lophotrochozoa</taxon>
        <taxon>Mollusca</taxon>
        <taxon>Gastropoda</taxon>
        <taxon>Heterobranchia</taxon>
        <taxon>Euthyneura</taxon>
        <taxon>Panpulmonata</taxon>
        <taxon>Eupulmonata</taxon>
        <taxon>Stylommatophora</taxon>
        <taxon>Helicina</taxon>
        <taxon>Helicoidea</taxon>
        <taxon>Geomitridae</taxon>
        <taxon>Candidula</taxon>
    </lineage>
</organism>
<comment type="catalytic activity">
    <reaction evidence="7 9">
        <text>4 Fe(2+) + O2 + 4 H(+) = 4 Fe(3+) + 2 H2O</text>
        <dbReference type="Rhea" id="RHEA:11148"/>
        <dbReference type="ChEBI" id="CHEBI:15377"/>
        <dbReference type="ChEBI" id="CHEBI:15378"/>
        <dbReference type="ChEBI" id="CHEBI:15379"/>
        <dbReference type="ChEBI" id="CHEBI:29033"/>
        <dbReference type="ChEBI" id="CHEBI:29034"/>
        <dbReference type="EC" id="1.16.3.1"/>
    </reaction>
</comment>
<accession>A0A8S3YK56</accession>
<reference evidence="12" key="1">
    <citation type="submission" date="2021-04" db="EMBL/GenBank/DDBJ databases">
        <authorList>
            <consortium name="Molecular Ecology Group"/>
        </authorList>
    </citation>
    <scope>NUCLEOTIDE SEQUENCE</scope>
</reference>
<comment type="caution">
    <text evidence="12">The sequence shown here is derived from an EMBL/GenBank/DDBJ whole genome shotgun (WGS) entry which is preliminary data.</text>
</comment>
<protein>
    <recommendedName>
        <fullName evidence="9">Ferritin</fullName>
        <ecNumber evidence="9">1.16.3.1</ecNumber>
    </recommendedName>
</protein>
<dbReference type="GO" id="GO:0008198">
    <property type="term" value="F:ferrous iron binding"/>
    <property type="evidence" value="ECO:0007669"/>
    <property type="project" value="TreeGrafter"/>
</dbReference>
<dbReference type="GO" id="GO:0006826">
    <property type="term" value="P:iron ion transport"/>
    <property type="evidence" value="ECO:0007669"/>
    <property type="project" value="InterPro"/>
</dbReference>
<dbReference type="GO" id="GO:0004322">
    <property type="term" value="F:ferroxidase activity"/>
    <property type="evidence" value="ECO:0007669"/>
    <property type="project" value="UniProtKB-EC"/>
</dbReference>
<dbReference type="GO" id="GO:0008199">
    <property type="term" value="F:ferric iron binding"/>
    <property type="evidence" value="ECO:0007669"/>
    <property type="project" value="InterPro"/>
</dbReference>
<dbReference type="GO" id="GO:0006879">
    <property type="term" value="P:intracellular iron ion homeostasis"/>
    <property type="evidence" value="ECO:0007669"/>
    <property type="project" value="UniProtKB-KW"/>
</dbReference>
<evidence type="ECO:0000256" key="10">
    <source>
        <dbReference type="SAM" id="SignalP"/>
    </source>
</evidence>
<dbReference type="InterPro" id="IPR001519">
    <property type="entry name" value="Ferritin"/>
</dbReference>
<evidence type="ECO:0000256" key="9">
    <source>
        <dbReference type="RuleBase" id="RU361145"/>
    </source>
</evidence>
<feature type="chain" id="PRO_5035786296" description="Ferritin" evidence="10">
    <location>
        <begin position="23"/>
        <end position="238"/>
    </location>
</feature>
<dbReference type="GO" id="GO:0005737">
    <property type="term" value="C:cytoplasm"/>
    <property type="evidence" value="ECO:0007669"/>
    <property type="project" value="TreeGrafter"/>
</dbReference>
<evidence type="ECO:0000256" key="5">
    <source>
        <dbReference type="ARBA" id="ARBA00023004"/>
    </source>
</evidence>
<keyword evidence="3 8" id="KW-0479">Metal-binding</keyword>
<evidence type="ECO:0000313" key="12">
    <source>
        <dbReference type="EMBL" id="CAG5115380.1"/>
    </source>
</evidence>
<evidence type="ECO:0000256" key="7">
    <source>
        <dbReference type="ARBA" id="ARBA00047990"/>
    </source>
</evidence>
<evidence type="ECO:0000256" key="3">
    <source>
        <dbReference type="ARBA" id="ARBA00022723"/>
    </source>
</evidence>
<keyword evidence="4 9" id="KW-0560">Oxidoreductase</keyword>
<dbReference type="PANTHER" id="PTHR11431:SF75">
    <property type="entry name" value="FERRITIN"/>
    <property type="match status" value="1"/>
</dbReference>
<dbReference type="Proteomes" id="UP000678393">
    <property type="component" value="Unassembled WGS sequence"/>
</dbReference>